<reference evidence="3" key="2">
    <citation type="submission" date="2021-04" db="EMBL/GenBank/DDBJ databases">
        <authorList>
            <person name="Dong X."/>
        </authorList>
    </citation>
    <scope>NUCLEOTIDE SEQUENCE</scope>
    <source>
        <strain evidence="3">ZWT</strain>
    </source>
</reference>
<evidence type="ECO:0000259" key="2">
    <source>
        <dbReference type="Pfam" id="PF13229"/>
    </source>
</evidence>
<dbReference type="InterPro" id="IPR012334">
    <property type="entry name" value="Pectin_lyas_fold"/>
</dbReference>
<dbReference type="Pfam" id="PF13229">
    <property type="entry name" value="Beta_helix"/>
    <property type="match status" value="1"/>
</dbReference>
<dbReference type="SUPFAM" id="SSF51126">
    <property type="entry name" value="Pectin lyase-like"/>
    <property type="match status" value="2"/>
</dbReference>
<dbReference type="RefSeq" id="WP_250861439.1">
    <property type="nucleotide sequence ID" value="NZ_JAGSOJ010000005.1"/>
</dbReference>
<feature type="domain" description="Right handed beta helix" evidence="2">
    <location>
        <begin position="171"/>
        <end position="317"/>
    </location>
</feature>
<reference evidence="3" key="1">
    <citation type="journal article" date="2021" name="mSystems">
        <title>Bacteria and Archaea Synergistically Convert Glycine Betaine to Biogenic Methane in the Formosa Cold Seep of the South China Sea.</title>
        <authorList>
            <person name="Li L."/>
            <person name="Zhang W."/>
            <person name="Zhang S."/>
            <person name="Song L."/>
            <person name="Sun Q."/>
            <person name="Zhang H."/>
            <person name="Xiang H."/>
            <person name="Dong X."/>
        </authorList>
    </citation>
    <scope>NUCLEOTIDE SEQUENCE</scope>
    <source>
        <strain evidence="3">ZWT</strain>
    </source>
</reference>
<accession>A0A9J6PAT0</accession>
<dbReference type="InterPro" id="IPR006626">
    <property type="entry name" value="PbH1"/>
</dbReference>
<sequence length="346" mass="37398">MSIIRVPLDVPTINDAVFLSEAGDTIIVCPGVYRESVTIPDNKPKLRIKGTPKSKPILEGVCFDGGESGFNVEANGVYISNFIIKGGYTNGIEISGKDCTIDDCEIRNCLFGILVTEESEGGNLFNCVKCCGNKGDGITINGDNSCIIECTCEKNGNYGLIISGGNTLVLNCNMSFNLNTGIQIEKDTGRCLFNLIIGCTIKCNLNDGIRSRLGRTFILNNCVARNRSDGIDIKDTDLNSVVKNKIEYNCRDGVDIDDGMLNKVIFNKVICNVGNGVAIGDDGTENFVDDNVFITNNKAGVLLLKDSVDNAVRDNFFECNDPNISAYPPADENNVFDGNVKVNNCC</sequence>
<protein>
    <submittedName>
        <fullName evidence="3">Right-handed parallel beta-helix repeat-containing protein</fullName>
    </submittedName>
</protein>
<dbReference type="Proteomes" id="UP001056429">
    <property type="component" value="Unassembled WGS sequence"/>
</dbReference>
<keyword evidence="1" id="KW-0677">Repeat</keyword>
<dbReference type="Gene3D" id="2.160.20.10">
    <property type="entry name" value="Single-stranded right-handed beta-helix, Pectin lyase-like"/>
    <property type="match status" value="2"/>
</dbReference>
<dbReference type="InterPro" id="IPR011050">
    <property type="entry name" value="Pectin_lyase_fold/virulence"/>
</dbReference>
<dbReference type="InterPro" id="IPR039448">
    <property type="entry name" value="Beta_helix"/>
</dbReference>
<dbReference type="PANTHER" id="PTHR22990">
    <property type="entry name" value="F-BOX ONLY PROTEIN"/>
    <property type="match status" value="1"/>
</dbReference>
<gene>
    <name evidence="3" type="ORF">KDK92_21360</name>
</gene>
<comment type="caution">
    <text evidence="3">The sequence shown here is derived from an EMBL/GenBank/DDBJ whole genome shotgun (WGS) entry which is preliminary data.</text>
</comment>
<dbReference type="SMART" id="SM00710">
    <property type="entry name" value="PbH1"/>
    <property type="match status" value="9"/>
</dbReference>
<dbReference type="GO" id="GO:0006511">
    <property type="term" value="P:ubiquitin-dependent protein catabolic process"/>
    <property type="evidence" value="ECO:0007669"/>
    <property type="project" value="TreeGrafter"/>
</dbReference>
<name>A0A9J6PAT0_9CLOT</name>
<dbReference type="EMBL" id="JAGSOJ010000005">
    <property type="protein sequence ID" value="MCM1992280.1"/>
    <property type="molecule type" value="Genomic_DNA"/>
</dbReference>
<keyword evidence="4" id="KW-1185">Reference proteome</keyword>
<dbReference type="AlphaFoldDB" id="A0A9J6PAT0"/>
<proteinExistence type="predicted"/>
<evidence type="ECO:0000256" key="1">
    <source>
        <dbReference type="ARBA" id="ARBA00022737"/>
    </source>
</evidence>
<organism evidence="3 4">
    <name type="scientific">Oceanirhabdus seepicola</name>
    <dbReference type="NCBI Taxonomy" id="2828781"/>
    <lineage>
        <taxon>Bacteria</taxon>
        <taxon>Bacillati</taxon>
        <taxon>Bacillota</taxon>
        <taxon>Clostridia</taxon>
        <taxon>Eubacteriales</taxon>
        <taxon>Clostridiaceae</taxon>
        <taxon>Oceanirhabdus</taxon>
    </lineage>
</organism>
<evidence type="ECO:0000313" key="4">
    <source>
        <dbReference type="Proteomes" id="UP001056429"/>
    </source>
</evidence>
<dbReference type="PANTHER" id="PTHR22990:SF15">
    <property type="entry name" value="F-BOX ONLY PROTEIN 10"/>
    <property type="match status" value="1"/>
</dbReference>
<dbReference type="InterPro" id="IPR051550">
    <property type="entry name" value="SCF-Subunits/Alg-Epimerases"/>
</dbReference>
<evidence type="ECO:0000313" key="3">
    <source>
        <dbReference type="EMBL" id="MCM1992280.1"/>
    </source>
</evidence>